<name>A0ABS9SSV1_9ACTN</name>
<proteinExistence type="predicted"/>
<accession>A0ABS9SSV1</accession>
<evidence type="ECO:0000256" key="2">
    <source>
        <dbReference type="SAM" id="Phobius"/>
    </source>
</evidence>
<evidence type="ECO:0008006" key="5">
    <source>
        <dbReference type="Google" id="ProtNLM"/>
    </source>
</evidence>
<dbReference type="Proteomes" id="UP001166784">
    <property type="component" value="Unassembled WGS sequence"/>
</dbReference>
<feature type="compositionally biased region" description="Polar residues" evidence="1">
    <location>
        <begin position="147"/>
        <end position="164"/>
    </location>
</feature>
<keyword evidence="4" id="KW-1185">Reference proteome</keyword>
<keyword evidence="2" id="KW-1133">Transmembrane helix</keyword>
<feature type="transmembrane region" description="Helical" evidence="2">
    <location>
        <begin position="86"/>
        <end position="107"/>
    </location>
</feature>
<reference evidence="3" key="1">
    <citation type="submission" date="2022-03" db="EMBL/GenBank/DDBJ databases">
        <authorList>
            <person name="Santos J.D.N."/>
            <person name="Kallscheuer N."/>
            <person name="Jogler C."/>
            <person name="Lage O.M."/>
        </authorList>
    </citation>
    <scope>NUCLEOTIDE SEQUENCE</scope>
    <source>
        <strain evidence="3">M600PL45_2</strain>
    </source>
</reference>
<organism evidence="3 4">
    <name type="scientific">Streptomyces marispadix</name>
    <dbReference type="NCBI Taxonomy" id="2922868"/>
    <lineage>
        <taxon>Bacteria</taxon>
        <taxon>Bacillati</taxon>
        <taxon>Actinomycetota</taxon>
        <taxon>Actinomycetes</taxon>
        <taxon>Kitasatosporales</taxon>
        <taxon>Streptomycetaceae</taxon>
        <taxon>Streptomyces</taxon>
    </lineage>
</organism>
<evidence type="ECO:0000313" key="4">
    <source>
        <dbReference type="Proteomes" id="UP001166784"/>
    </source>
</evidence>
<keyword evidence="2" id="KW-0472">Membrane</keyword>
<protein>
    <recommendedName>
        <fullName evidence="5">DUF4405 domain-containing protein</fullName>
    </recommendedName>
</protein>
<keyword evidence="2" id="KW-0812">Transmembrane</keyword>
<feature type="transmembrane region" description="Helical" evidence="2">
    <location>
        <begin position="45"/>
        <end position="66"/>
    </location>
</feature>
<dbReference type="RefSeq" id="WP_241057319.1">
    <property type="nucleotide sequence ID" value="NZ_JAKWJU010000002.1"/>
</dbReference>
<feature type="transmembrane region" description="Helical" evidence="2">
    <location>
        <begin position="113"/>
        <end position="133"/>
    </location>
</feature>
<reference evidence="3" key="2">
    <citation type="journal article" date="2023" name="Int. J. Syst. Evol. Microbiol.">
        <title>Streptomyces marispadix sp. nov., isolated from marine beach sediment of the Northern Coast of Portugal.</title>
        <authorList>
            <person name="dos Santos J.D.N."/>
            <person name="Vitorino I.R."/>
            <person name="Kallscheuer N."/>
            <person name="Srivastava A."/>
            <person name="Krautwurst S."/>
            <person name="Marz M."/>
            <person name="Jogler C."/>
            <person name="Lobo Da Cunha A."/>
            <person name="Catita J."/>
            <person name="Goncalves H."/>
            <person name="Gonzalez I."/>
            <person name="Reyes F."/>
            <person name="Lage O.M."/>
        </authorList>
    </citation>
    <scope>NUCLEOTIDE SEQUENCE</scope>
    <source>
        <strain evidence="3">M600PL45_2</strain>
    </source>
</reference>
<comment type="caution">
    <text evidence="3">The sequence shown here is derived from an EMBL/GenBank/DDBJ whole genome shotgun (WGS) entry which is preliminary data.</text>
</comment>
<dbReference type="EMBL" id="JAKWJU010000002">
    <property type="protein sequence ID" value="MCH6159360.1"/>
    <property type="molecule type" value="Genomic_DNA"/>
</dbReference>
<sequence length="164" mass="18035">MHENDRPLSRPGTGVRRPPLALTTDIPVLVMLVACWMLVPVAWAHLATGFALAALILVHLWTRRGLVAGLFRGDRRTRGHRWGRRLAYGLFFLAAIAMTVSGVMRWAGMPPEHTAHAATSTMLLAGALVHLWASRRALRARLRRDGSTSATATANRQRSSATTR</sequence>
<gene>
    <name evidence="3" type="ORF">MMA15_02680</name>
</gene>
<evidence type="ECO:0000256" key="1">
    <source>
        <dbReference type="SAM" id="MobiDB-lite"/>
    </source>
</evidence>
<evidence type="ECO:0000313" key="3">
    <source>
        <dbReference type="EMBL" id="MCH6159360.1"/>
    </source>
</evidence>
<feature type="region of interest" description="Disordered" evidence="1">
    <location>
        <begin position="143"/>
        <end position="164"/>
    </location>
</feature>